<gene>
    <name evidence="1" type="ORF">Llan_0273</name>
</gene>
<protein>
    <submittedName>
        <fullName evidence="1">Uncharacterized protein</fullName>
    </submittedName>
</protein>
<accession>A0A0W0VY09</accession>
<keyword evidence="2" id="KW-1185">Reference proteome</keyword>
<dbReference type="EMBL" id="LNYI01000006">
    <property type="protein sequence ID" value="KTD24968.1"/>
    <property type="molecule type" value="Genomic_DNA"/>
</dbReference>
<organism evidence="1 2">
    <name type="scientific">Legionella lansingensis</name>
    <dbReference type="NCBI Taxonomy" id="45067"/>
    <lineage>
        <taxon>Bacteria</taxon>
        <taxon>Pseudomonadati</taxon>
        <taxon>Pseudomonadota</taxon>
        <taxon>Gammaproteobacteria</taxon>
        <taxon>Legionellales</taxon>
        <taxon>Legionellaceae</taxon>
        <taxon>Legionella</taxon>
    </lineage>
</organism>
<reference evidence="1 2" key="1">
    <citation type="submission" date="2015-11" db="EMBL/GenBank/DDBJ databases">
        <title>Genomic analysis of 38 Legionella species identifies large and diverse effector repertoires.</title>
        <authorList>
            <person name="Burstein D."/>
            <person name="Amaro F."/>
            <person name="Zusman T."/>
            <person name="Lifshitz Z."/>
            <person name="Cohen O."/>
            <person name="Gilbert J.A."/>
            <person name="Pupko T."/>
            <person name="Shuman H.A."/>
            <person name="Segal G."/>
        </authorList>
    </citation>
    <scope>NUCLEOTIDE SEQUENCE [LARGE SCALE GENOMIC DNA]</scope>
    <source>
        <strain evidence="1 2">ATCC 49751</strain>
    </source>
</reference>
<proteinExistence type="predicted"/>
<sequence length="68" mass="8072">MNKLHTDFSTVNHFKMKVRIVVEDLKFKLEFWIHILNSYWISCLSKTQVTYSTTKLYDVMTSLGCCHP</sequence>
<evidence type="ECO:0000313" key="1">
    <source>
        <dbReference type="EMBL" id="KTD24968.1"/>
    </source>
</evidence>
<evidence type="ECO:0000313" key="2">
    <source>
        <dbReference type="Proteomes" id="UP000054869"/>
    </source>
</evidence>
<name>A0A0W0VY09_9GAMM</name>
<comment type="caution">
    <text evidence="1">The sequence shown here is derived from an EMBL/GenBank/DDBJ whole genome shotgun (WGS) entry which is preliminary data.</text>
</comment>
<dbReference type="AlphaFoldDB" id="A0A0W0VY09"/>
<dbReference type="Proteomes" id="UP000054869">
    <property type="component" value="Unassembled WGS sequence"/>
</dbReference>